<dbReference type="PANTHER" id="PTHR45815:SF3">
    <property type="entry name" value="PROTEIN DISULFIDE-ISOMERASE A6"/>
    <property type="match status" value="1"/>
</dbReference>
<evidence type="ECO:0000313" key="4">
    <source>
        <dbReference type="Proteomes" id="UP000006352"/>
    </source>
</evidence>
<dbReference type="Gene3D" id="3.40.30.10">
    <property type="entry name" value="Glutaredoxin"/>
    <property type="match status" value="2"/>
</dbReference>
<dbReference type="GO" id="GO:0015035">
    <property type="term" value="F:protein-disulfide reductase activity"/>
    <property type="evidence" value="ECO:0007669"/>
    <property type="project" value="TreeGrafter"/>
</dbReference>
<name>J4IAC4_9APHY</name>
<gene>
    <name evidence="3" type="ORF">FIBRA_04770</name>
</gene>
<dbReference type="RefSeq" id="XP_012181949.1">
    <property type="nucleotide sequence ID" value="XM_012326559.1"/>
</dbReference>
<sequence>MAPEYSKASEALSPMVPLYAVDCDQDSNKRLCSEQGVQGFPTIKLYPRGGKSKSIGFEGGERIANNFFHWTSRNIPHDVKKLDNGADVITWTDSHSAKPQAVLLSSAKTIPLMWKALGNKYKDSIDFAILYDKSGKAAVKLGLEDEPNKDSKVLISPAGSSELVRYEGRLKYAPLDKHLKSVADGTAKFPESKQAINDDHSDAQSSGNTAQVVVDPSNVSTPNIPTEEEPTSPPLSPPSSTQPLMATEAEPTEVPPPVEPEDTGNILEAPHASAATESSTVSDGKAGVHTKDEL</sequence>
<dbReference type="STRING" id="599839.J4IAC4"/>
<dbReference type="Proteomes" id="UP000006352">
    <property type="component" value="Unassembled WGS sequence"/>
</dbReference>
<dbReference type="HOGENOM" id="CLU_946774_0_0_1"/>
<accession>J4IAC4</accession>
<evidence type="ECO:0000259" key="2">
    <source>
        <dbReference type="Pfam" id="PF00085"/>
    </source>
</evidence>
<dbReference type="AlphaFoldDB" id="J4IAC4"/>
<dbReference type="GO" id="GO:0005788">
    <property type="term" value="C:endoplasmic reticulum lumen"/>
    <property type="evidence" value="ECO:0007669"/>
    <property type="project" value="TreeGrafter"/>
</dbReference>
<keyword evidence="4" id="KW-1185">Reference proteome</keyword>
<reference evidence="3 4" key="1">
    <citation type="journal article" date="2012" name="Appl. Environ. Microbiol.">
        <title>Short-read sequencing for genomic analysis of the brown rot fungus Fibroporia radiculosa.</title>
        <authorList>
            <person name="Tang J.D."/>
            <person name="Perkins A.D."/>
            <person name="Sonstegard T.S."/>
            <person name="Schroeder S.G."/>
            <person name="Burgess S.C."/>
            <person name="Diehl S.V."/>
        </authorList>
    </citation>
    <scope>NUCLEOTIDE SEQUENCE [LARGE SCALE GENOMIC DNA]</scope>
    <source>
        <strain evidence="3 4">TFFH 294</strain>
    </source>
</reference>
<feature type="domain" description="Thioredoxin" evidence="2">
    <location>
        <begin position="1"/>
        <end position="55"/>
    </location>
</feature>
<dbReference type="EMBL" id="HE797087">
    <property type="protein sequence ID" value="CCM02666.1"/>
    <property type="molecule type" value="Genomic_DNA"/>
</dbReference>
<protein>
    <recommendedName>
        <fullName evidence="2">Thioredoxin domain-containing protein</fullName>
    </recommendedName>
</protein>
<dbReference type="InParanoid" id="J4IAC4"/>
<dbReference type="Pfam" id="PF00085">
    <property type="entry name" value="Thioredoxin"/>
    <property type="match status" value="1"/>
</dbReference>
<feature type="compositionally biased region" description="Low complexity" evidence="1">
    <location>
        <begin position="238"/>
        <end position="249"/>
    </location>
</feature>
<evidence type="ECO:0000313" key="3">
    <source>
        <dbReference type="EMBL" id="CCM02666.1"/>
    </source>
</evidence>
<proteinExistence type="predicted"/>
<feature type="region of interest" description="Disordered" evidence="1">
    <location>
        <begin position="197"/>
        <end position="294"/>
    </location>
</feature>
<dbReference type="InterPro" id="IPR036249">
    <property type="entry name" value="Thioredoxin-like_sf"/>
</dbReference>
<evidence type="ECO:0000256" key="1">
    <source>
        <dbReference type="SAM" id="MobiDB-lite"/>
    </source>
</evidence>
<dbReference type="GO" id="GO:0034976">
    <property type="term" value="P:response to endoplasmic reticulum stress"/>
    <property type="evidence" value="ECO:0007669"/>
    <property type="project" value="TreeGrafter"/>
</dbReference>
<dbReference type="InterPro" id="IPR013766">
    <property type="entry name" value="Thioredoxin_domain"/>
</dbReference>
<dbReference type="SUPFAM" id="SSF52833">
    <property type="entry name" value="Thioredoxin-like"/>
    <property type="match status" value="1"/>
</dbReference>
<dbReference type="GeneID" id="24097577"/>
<organism evidence="3 4">
    <name type="scientific">Fibroporia radiculosa</name>
    <dbReference type="NCBI Taxonomy" id="599839"/>
    <lineage>
        <taxon>Eukaryota</taxon>
        <taxon>Fungi</taxon>
        <taxon>Dikarya</taxon>
        <taxon>Basidiomycota</taxon>
        <taxon>Agaricomycotina</taxon>
        <taxon>Agaricomycetes</taxon>
        <taxon>Polyporales</taxon>
        <taxon>Fibroporiaceae</taxon>
        <taxon>Fibroporia</taxon>
    </lineage>
</organism>
<dbReference type="PANTHER" id="PTHR45815">
    <property type="entry name" value="PROTEIN DISULFIDE-ISOMERASE A6"/>
    <property type="match status" value="1"/>
</dbReference>
<dbReference type="OrthoDB" id="427280at2759"/>